<dbReference type="Proteomes" id="UP000652427">
    <property type="component" value="Unassembled WGS sequence"/>
</dbReference>
<keyword evidence="2" id="KW-1185">Reference proteome</keyword>
<organism evidence="1 2">
    <name type="scientific">Parasphingorhabdus flavimaris</name>
    <dbReference type="NCBI Taxonomy" id="266812"/>
    <lineage>
        <taxon>Bacteria</taxon>
        <taxon>Pseudomonadati</taxon>
        <taxon>Pseudomonadota</taxon>
        <taxon>Alphaproteobacteria</taxon>
        <taxon>Sphingomonadales</taxon>
        <taxon>Sphingomonadaceae</taxon>
        <taxon>Parasphingorhabdus</taxon>
    </lineage>
</organism>
<protein>
    <submittedName>
        <fullName evidence="1">Replication initiator protein A</fullName>
    </submittedName>
</protein>
<comment type="caution">
    <text evidence="1">The sequence shown here is derived from an EMBL/GenBank/DDBJ whole genome shotgun (WGS) entry which is preliminary data.</text>
</comment>
<dbReference type="RefSeq" id="WP_176280059.1">
    <property type="nucleotide sequence ID" value="NZ_JABWMH010000003.1"/>
</dbReference>
<reference evidence="1 2" key="1">
    <citation type="submission" date="2020-06" db="EMBL/GenBank/DDBJ databases">
        <authorList>
            <person name="Kim S.-J."/>
            <person name="Park S.-J."/>
        </authorList>
    </citation>
    <scope>NUCLEOTIDE SEQUENCE [LARGE SCALE GENOMIC DNA]</scope>
    <source>
        <strain evidence="1 2">SW-151</strain>
    </source>
</reference>
<accession>A0ABX2N4I3</accession>
<evidence type="ECO:0000313" key="2">
    <source>
        <dbReference type="Proteomes" id="UP000652427"/>
    </source>
</evidence>
<dbReference type="Pfam" id="PF10134">
    <property type="entry name" value="RPA"/>
    <property type="match status" value="1"/>
</dbReference>
<dbReference type="InterPro" id="IPR018777">
    <property type="entry name" value="Replication_initiator_prot_A"/>
</dbReference>
<proteinExistence type="predicted"/>
<gene>
    <name evidence="1" type="ORF">HUO14_12140</name>
</gene>
<sequence>MASTFPKVGHKPFPVSDYETALLQGRVVDNLASNKLRIPRDIAELPFFVPSKRRLRDVSYCRSRNDLEFRAASGEGMYIPHVWDMDIFLVIVSEAFRQIMAADANSKMFDCDKTVYVVPRNLLEAANRNSGGSDYQDLFNCMSRLSSARYTLKGPIGHCPKGVQQEIRLINGWKKIYSDNNRFPRGMAIRLSPWLYRQLLSTQNLLAVDPAYMKIRSGIGRRLYSLCRKHAHGQPNGINFKISTLHQKFGAEQRLPQFTKSLKDLAISAVPGYILDWLPLSKAGEAMLNIRPDPHHEFVGALVRTHRDNRLIEKCEFLNEVTLQKYAPLDDTDFLKKCSERYPGANLLDLKKKFIAWNEEKGTELRSVSQAFESFVRSDLQRNVREAGSAY</sequence>
<name>A0ABX2N4I3_9SPHN</name>
<evidence type="ECO:0000313" key="1">
    <source>
        <dbReference type="EMBL" id="NVD28641.1"/>
    </source>
</evidence>
<dbReference type="EMBL" id="JABWMH010000003">
    <property type="protein sequence ID" value="NVD28641.1"/>
    <property type="molecule type" value="Genomic_DNA"/>
</dbReference>